<protein>
    <submittedName>
        <fullName evidence="2">Uncharacterized protein</fullName>
    </submittedName>
</protein>
<dbReference type="Proteomes" id="UP000799118">
    <property type="component" value="Unassembled WGS sequence"/>
</dbReference>
<keyword evidence="3" id="KW-1185">Reference proteome</keyword>
<keyword evidence="1" id="KW-0732">Signal</keyword>
<feature type="signal peptide" evidence="1">
    <location>
        <begin position="1"/>
        <end position="23"/>
    </location>
</feature>
<dbReference type="EMBL" id="ML769427">
    <property type="protein sequence ID" value="KAE9403185.1"/>
    <property type="molecule type" value="Genomic_DNA"/>
</dbReference>
<evidence type="ECO:0000313" key="3">
    <source>
        <dbReference type="Proteomes" id="UP000799118"/>
    </source>
</evidence>
<accession>A0A6A4I332</accession>
<sequence>MVKLTVSSLLTTALFFLSAPVRAQTDFSLKYTYFDSPTGGGSTGEFLLFVPGTYGYEMTIGFEFNGVDYTEYQVSAVLDGTTVTATCPSIVALSTLALIPNDDASAYTLTWVNGTVALPEGTLTNAFELVNGQLEAIVPSIPTGVWASPGDIFAWEAGEPQEFGSYALAQISTDVTC</sequence>
<reference evidence="2" key="1">
    <citation type="journal article" date="2019" name="Environ. Microbiol.">
        <title>Fungal ecological strategies reflected in gene transcription - a case study of two litter decomposers.</title>
        <authorList>
            <person name="Barbi F."/>
            <person name="Kohler A."/>
            <person name="Barry K."/>
            <person name="Baskaran P."/>
            <person name="Daum C."/>
            <person name="Fauchery L."/>
            <person name="Ihrmark K."/>
            <person name="Kuo A."/>
            <person name="LaButti K."/>
            <person name="Lipzen A."/>
            <person name="Morin E."/>
            <person name="Grigoriev I.V."/>
            <person name="Henrissat B."/>
            <person name="Lindahl B."/>
            <person name="Martin F."/>
        </authorList>
    </citation>
    <scope>NUCLEOTIDE SEQUENCE</scope>
    <source>
        <strain evidence="2">JB14</strain>
    </source>
</reference>
<gene>
    <name evidence="2" type="ORF">BT96DRAFT_973804</name>
</gene>
<evidence type="ECO:0000256" key="1">
    <source>
        <dbReference type="SAM" id="SignalP"/>
    </source>
</evidence>
<dbReference type="AlphaFoldDB" id="A0A6A4I332"/>
<name>A0A6A4I332_9AGAR</name>
<feature type="chain" id="PRO_5025690357" evidence="1">
    <location>
        <begin position="24"/>
        <end position="177"/>
    </location>
</feature>
<organism evidence="2 3">
    <name type="scientific">Gymnopus androsaceus JB14</name>
    <dbReference type="NCBI Taxonomy" id="1447944"/>
    <lineage>
        <taxon>Eukaryota</taxon>
        <taxon>Fungi</taxon>
        <taxon>Dikarya</taxon>
        <taxon>Basidiomycota</taxon>
        <taxon>Agaricomycotina</taxon>
        <taxon>Agaricomycetes</taxon>
        <taxon>Agaricomycetidae</taxon>
        <taxon>Agaricales</taxon>
        <taxon>Marasmiineae</taxon>
        <taxon>Omphalotaceae</taxon>
        <taxon>Gymnopus</taxon>
    </lineage>
</organism>
<evidence type="ECO:0000313" key="2">
    <source>
        <dbReference type="EMBL" id="KAE9403185.1"/>
    </source>
</evidence>
<proteinExistence type="predicted"/>